<feature type="domain" description="NADP-dependent oxidoreductase" evidence="2">
    <location>
        <begin position="9"/>
        <end position="118"/>
    </location>
</feature>
<dbReference type="PANTHER" id="PTHR43364:SF4">
    <property type="entry name" value="NAD(P)-LINKED OXIDOREDUCTASE SUPERFAMILY PROTEIN"/>
    <property type="match status" value="1"/>
</dbReference>
<dbReference type="Proteomes" id="UP000092993">
    <property type="component" value="Unassembled WGS sequence"/>
</dbReference>
<evidence type="ECO:0000313" key="3">
    <source>
        <dbReference type="EMBL" id="OBZ75289.1"/>
    </source>
</evidence>
<proteinExistence type="predicted"/>
<sequence length="202" mass="22992">MGLVRIFDGVKNSLQRLQLDYIDLKQDMDAGHPFDYDMPIEETMQVLHDVVKAGYVRYICISSCYAYQFHTMQKQAHTFRLNANLIYREEEREIFSTLKVFGVGAILWSTLAWSCHSPSEHTHRSDTDKFLDMYQGPGTDQTIERGVTAPIVGMANLKNLEDTIGGVHVKLINEDINYLKECYRRTSSGTSRAGPVLYIASS</sequence>
<reference evidence="3 4" key="1">
    <citation type="submission" date="2016-03" db="EMBL/GenBank/DDBJ databases">
        <title>Whole genome sequencing of Grifola frondosa 9006-11.</title>
        <authorList>
            <person name="Min B."/>
            <person name="Park H."/>
            <person name="Kim J.-G."/>
            <person name="Cho H."/>
            <person name="Oh Y.-L."/>
            <person name="Kong W.-S."/>
            <person name="Choi I.-G."/>
        </authorList>
    </citation>
    <scope>NUCLEOTIDE SEQUENCE [LARGE SCALE GENOMIC DNA]</scope>
    <source>
        <strain evidence="3 4">9006-11</strain>
    </source>
</reference>
<dbReference type="SUPFAM" id="SSF51430">
    <property type="entry name" value="NAD(P)-linked oxidoreductase"/>
    <property type="match status" value="1"/>
</dbReference>
<dbReference type="Gene3D" id="3.20.20.100">
    <property type="entry name" value="NADP-dependent oxidoreductase domain"/>
    <property type="match status" value="1"/>
</dbReference>
<dbReference type="AlphaFoldDB" id="A0A1C7MFS2"/>
<comment type="caution">
    <text evidence="3">The sequence shown here is derived from an EMBL/GenBank/DDBJ whole genome shotgun (WGS) entry which is preliminary data.</text>
</comment>
<evidence type="ECO:0000313" key="4">
    <source>
        <dbReference type="Proteomes" id="UP000092993"/>
    </source>
</evidence>
<accession>A0A1C7MFS2</accession>
<dbReference type="Pfam" id="PF00248">
    <property type="entry name" value="Aldo_ket_red"/>
    <property type="match status" value="1"/>
</dbReference>
<name>A0A1C7MFS2_GRIFR</name>
<evidence type="ECO:0000256" key="1">
    <source>
        <dbReference type="ARBA" id="ARBA00023002"/>
    </source>
</evidence>
<dbReference type="GO" id="GO:0016491">
    <property type="term" value="F:oxidoreductase activity"/>
    <property type="evidence" value="ECO:0007669"/>
    <property type="project" value="UniProtKB-KW"/>
</dbReference>
<keyword evidence="4" id="KW-1185">Reference proteome</keyword>
<dbReference type="EMBL" id="LUGG01000004">
    <property type="protein sequence ID" value="OBZ75289.1"/>
    <property type="molecule type" value="Genomic_DNA"/>
</dbReference>
<dbReference type="STRING" id="5627.A0A1C7MFS2"/>
<dbReference type="InterPro" id="IPR050523">
    <property type="entry name" value="AKR_Detox_Biosynth"/>
</dbReference>
<dbReference type="PANTHER" id="PTHR43364">
    <property type="entry name" value="NADH-SPECIFIC METHYLGLYOXAL REDUCTASE-RELATED"/>
    <property type="match status" value="1"/>
</dbReference>
<organism evidence="3 4">
    <name type="scientific">Grifola frondosa</name>
    <name type="common">Maitake</name>
    <name type="synonym">Polyporus frondosus</name>
    <dbReference type="NCBI Taxonomy" id="5627"/>
    <lineage>
        <taxon>Eukaryota</taxon>
        <taxon>Fungi</taxon>
        <taxon>Dikarya</taxon>
        <taxon>Basidiomycota</taxon>
        <taxon>Agaricomycotina</taxon>
        <taxon>Agaricomycetes</taxon>
        <taxon>Polyporales</taxon>
        <taxon>Grifolaceae</taxon>
        <taxon>Grifola</taxon>
    </lineage>
</organism>
<evidence type="ECO:0000259" key="2">
    <source>
        <dbReference type="Pfam" id="PF00248"/>
    </source>
</evidence>
<keyword evidence="1" id="KW-0560">Oxidoreductase</keyword>
<dbReference type="OrthoDB" id="48988at2759"/>
<protein>
    <recommendedName>
        <fullName evidence="2">NADP-dependent oxidoreductase domain-containing protein</fullName>
    </recommendedName>
</protein>
<dbReference type="OMA" id="YICISSC"/>
<dbReference type="InterPro" id="IPR023210">
    <property type="entry name" value="NADP_OxRdtase_dom"/>
</dbReference>
<gene>
    <name evidence="3" type="ORF">A0H81_04981</name>
</gene>
<dbReference type="InterPro" id="IPR036812">
    <property type="entry name" value="NAD(P)_OxRdtase_dom_sf"/>
</dbReference>